<dbReference type="InterPro" id="IPR002523">
    <property type="entry name" value="MgTranspt_CorA/ZnTranspt_ZntB"/>
</dbReference>
<dbReference type="GO" id="GO:0015087">
    <property type="term" value="F:cobalt ion transmembrane transporter activity"/>
    <property type="evidence" value="ECO:0007669"/>
    <property type="project" value="TreeGrafter"/>
</dbReference>
<feature type="transmembrane region" description="Helical" evidence="12">
    <location>
        <begin position="273"/>
        <end position="293"/>
    </location>
</feature>
<keyword evidence="14" id="KW-1185">Reference proteome</keyword>
<evidence type="ECO:0000313" key="13">
    <source>
        <dbReference type="EMBL" id="PWG79074.1"/>
    </source>
</evidence>
<keyword evidence="9 12" id="KW-0472">Membrane</keyword>
<evidence type="ECO:0000256" key="12">
    <source>
        <dbReference type="SAM" id="Phobius"/>
    </source>
</evidence>
<comment type="similarity">
    <text evidence="2">Belongs to the CorA metal ion transporter (MIT) (TC 1.A.35) family.</text>
</comment>
<evidence type="ECO:0000256" key="1">
    <source>
        <dbReference type="ARBA" id="ARBA00004651"/>
    </source>
</evidence>
<keyword evidence="3" id="KW-0813">Transport</keyword>
<dbReference type="Proteomes" id="UP000245647">
    <property type="component" value="Unassembled WGS sequence"/>
</dbReference>
<keyword evidence="6" id="KW-0460">Magnesium</keyword>
<dbReference type="PANTHER" id="PTHR46494:SF1">
    <property type="entry name" value="CORA FAMILY METAL ION TRANSPORTER (EUROFUNG)"/>
    <property type="match status" value="1"/>
</dbReference>
<dbReference type="RefSeq" id="WP_109417319.1">
    <property type="nucleotide sequence ID" value="NZ_QEAS01000017.1"/>
</dbReference>
<keyword evidence="5 12" id="KW-0812">Transmembrane</keyword>
<evidence type="ECO:0000256" key="11">
    <source>
        <dbReference type="ARBA" id="ARBA00045497"/>
    </source>
</evidence>
<accession>A0A2U2PCN9</accession>
<dbReference type="SUPFAM" id="SSF144083">
    <property type="entry name" value="Magnesium transport protein CorA, transmembrane region"/>
    <property type="match status" value="1"/>
</dbReference>
<dbReference type="EMBL" id="QEAS01000017">
    <property type="protein sequence ID" value="PWG79074.1"/>
    <property type="molecule type" value="Genomic_DNA"/>
</dbReference>
<dbReference type="AlphaFoldDB" id="A0A2U2PCN9"/>
<protein>
    <submittedName>
        <fullName evidence="13">Magnesium transporter CorA</fullName>
    </submittedName>
</protein>
<dbReference type="InterPro" id="IPR045861">
    <property type="entry name" value="CorA_cytoplasmic_dom"/>
</dbReference>
<comment type="subcellular location">
    <subcellularLocation>
        <location evidence="1">Cell membrane</location>
        <topology evidence="1">Multi-pass membrane protein</topology>
    </subcellularLocation>
</comment>
<evidence type="ECO:0000256" key="9">
    <source>
        <dbReference type="ARBA" id="ARBA00023136"/>
    </source>
</evidence>
<keyword evidence="8" id="KW-0406">Ion transport</keyword>
<dbReference type="GO" id="GO:0050897">
    <property type="term" value="F:cobalt ion binding"/>
    <property type="evidence" value="ECO:0007669"/>
    <property type="project" value="TreeGrafter"/>
</dbReference>
<dbReference type="GO" id="GO:0005886">
    <property type="term" value="C:plasma membrane"/>
    <property type="evidence" value="ECO:0007669"/>
    <property type="project" value="UniProtKB-SubCell"/>
</dbReference>
<dbReference type="Pfam" id="PF01544">
    <property type="entry name" value="CorA"/>
    <property type="match status" value="1"/>
</dbReference>
<organism evidence="13 14">
    <name type="scientific">Pararcticibacter amylolyticus</name>
    <dbReference type="NCBI Taxonomy" id="2173175"/>
    <lineage>
        <taxon>Bacteria</taxon>
        <taxon>Pseudomonadati</taxon>
        <taxon>Bacteroidota</taxon>
        <taxon>Sphingobacteriia</taxon>
        <taxon>Sphingobacteriales</taxon>
        <taxon>Sphingobacteriaceae</taxon>
        <taxon>Pararcticibacter</taxon>
    </lineage>
</organism>
<dbReference type="Gene3D" id="1.20.58.340">
    <property type="entry name" value="Magnesium transport protein CorA, transmembrane region"/>
    <property type="match status" value="2"/>
</dbReference>
<evidence type="ECO:0000313" key="14">
    <source>
        <dbReference type="Proteomes" id="UP000245647"/>
    </source>
</evidence>
<dbReference type="FunFam" id="1.20.58.340:FF:000004">
    <property type="entry name" value="Magnesium transport protein CorA"/>
    <property type="match status" value="1"/>
</dbReference>
<evidence type="ECO:0000256" key="4">
    <source>
        <dbReference type="ARBA" id="ARBA00022475"/>
    </source>
</evidence>
<dbReference type="GO" id="GO:0000287">
    <property type="term" value="F:magnesium ion binding"/>
    <property type="evidence" value="ECO:0007669"/>
    <property type="project" value="TreeGrafter"/>
</dbReference>
<dbReference type="Gene3D" id="3.30.460.20">
    <property type="entry name" value="CorA soluble domain-like"/>
    <property type="match status" value="1"/>
</dbReference>
<evidence type="ECO:0000256" key="6">
    <source>
        <dbReference type="ARBA" id="ARBA00022842"/>
    </source>
</evidence>
<keyword evidence="7 12" id="KW-1133">Transmembrane helix</keyword>
<comment type="function">
    <text evidence="11">Mediates influx of magnesium ions. Alternates between open and closed states. Activated by low cytoplasmic Mg(2+) levels. Inactive when cytoplasmic Mg(2+) levels are high.</text>
</comment>
<reference evidence="13 14" key="1">
    <citation type="submission" date="2018-04" db="EMBL/GenBank/DDBJ databases">
        <title>Pedobacter chongqingensis sp. nov., isolated from a rottenly hemp rope.</title>
        <authorList>
            <person name="Cai Y."/>
        </authorList>
    </citation>
    <scope>NUCLEOTIDE SEQUENCE [LARGE SCALE GENOMIC DNA]</scope>
    <source>
        <strain evidence="13 14">FJ4-8</strain>
    </source>
</reference>
<dbReference type="CDD" id="cd12832">
    <property type="entry name" value="TmCorA-like_u3"/>
    <property type="match status" value="1"/>
</dbReference>
<evidence type="ECO:0000256" key="5">
    <source>
        <dbReference type="ARBA" id="ARBA00022692"/>
    </source>
</evidence>
<feature type="transmembrane region" description="Helical" evidence="12">
    <location>
        <begin position="241"/>
        <end position="261"/>
    </location>
</feature>
<dbReference type="SUPFAM" id="SSF143865">
    <property type="entry name" value="CorA soluble domain-like"/>
    <property type="match status" value="1"/>
</dbReference>
<evidence type="ECO:0000256" key="2">
    <source>
        <dbReference type="ARBA" id="ARBA00009765"/>
    </source>
</evidence>
<sequence>MFKQLAKKEEHGFEWLDLSQPENEELKQIAEKYNLHEASVHDCLQPDHLPKYEAVNGYCFIIFRIYADQQSMEADTVQELTDKIAIFFSDKYIITIHRQEQGFVNSIADLLQTQKLKSTRQLLNILIKYCLQTYDAPSAKLAKDIDYYEECVFLRSRKVPLLKGLYYLRRKIDLVRRMLILSYDIIDNLDTEDEGNVNTRDTRDLYIKLQNVYDSLYDNINQLLNAYFSTSSQRTNEIMRVLTIFSVFFMPLTFIVGIYGMNFKYMPELDWHLGYPAVMLLMVIITIAVFIWFKRKGWL</sequence>
<gene>
    <name evidence="13" type="ORF">DDR33_18640</name>
</gene>
<comment type="catalytic activity">
    <reaction evidence="10">
        <text>Mg(2+)(in) = Mg(2+)(out)</text>
        <dbReference type="Rhea" id="RHEA:29827"/>
        <dbReference type="ChEBI" id="CHEBI:18420"/>
    </reaction>
</comment>
<name>A0A2U2PCN9_9SPHI</name>
<proteinExistence type="inferred from homology"/>
<dbReference type="PANTHER" id="PTHR46494">
    <property type="entry name" value="CORA FAMILY METAL ION TRANSPORTER (EUROFUNG)"/>
    <property type="match status" value="1"/>
</dbReference>
<dbReference type="InterPro" id="IPR045863">
    <property type="entry name" value="CorA_TM1_TM2"/>
</dbReference>
<dbReference type="OrthoDB" id="9803416at2"/>
<evidence type="ECO:0000256" key="7">
    <source>
        <dbReference type="ARBA" id="ARBA00022989"/>
    </source>
</evidence>
<comment type="caution">
    <text evidence="13">The sequence shown here is derived from an EMBL/GenBank/DDBJ whole genome shotgun (WGS) entry which is preliminary data.</text>
</comment>
<evidence type="ECO:0000256" key="3">
    <source>
        <dbReference type="ARBA" id="ARBA00022448"/>
    </source>
</evidence>
<dbReference type="GO" id="GO:0015095">
    <property type="term" value="F:magnesium ion transmembrane transporter activity"/>
    <property type="evidence" value="ECO:0007669"/>
    <property type="project" value="TreeGrafter"/>
</dbReference>
<evidence type="ECO:0000256" key="10">
    <source>
        <dbReference type="ARBA" id="ARBA00034269"/>
    </source>
</evidence>
<evidence type="ECO:0000256" key="8">
    <source>
        <dbReference type="ARBA" id="ARBA00023065"/>
    </source>
</evidence>
<keyword evidence="4" id="KW-1003">Cell membrane</keyword>